<dbReference type="EMBL" id="CAKOGP040002202">
    <property type="protein sequence ID" value="CAJ1965255.1"/>
    <property type="molecule type" value="Genomic_DNA"/>
</dbReference>
<evidence type="ECO:0000256" key="2">
    <source>
        <dbReference type="ARBA" id="ARBA00022801"/>
    </source>
</evidence>
<protein>
    <recommendedName>
        <fullName evidence="1">1-alkyl-2-acetylglycerophosphocholine esterase</fullName>
        <ecNumber evidence="1">3.1.1.47</ecNumber>
    </recommendedName>
</protein>
<accession>A0AAD2G6X4</accession>
<proteinExistence type="predicted"/>
<dbReference type="GO" id="GO:0003847">
    <property type="term" value="F:1-alkyl-2-acetylglycerophosphocholine esterase activity"/>
    <property type="evidence" value="ECO:0007669"/>
    <property type="project" value="UniProtKB-EC"/>
</dbReference>
<gene>
    <name evidence="5" type="ORF">CYCCA115_LOCUS21025</name>
</gene>
<evidence type="ECO:0000313" key="6">
    <source>
        <dbReference type="Proteomes" id="UP001295423"/>
    </source>
</evidence>
<name>A0AAD2G6X4_9STRA</name>
<dbReference type="AlphaFoldDB" id="A0AAD2G6X4"/>
<keyword evidence="3" id="KW-0442">Lipid degradation</keyword>
<evidence type="ECO:0000313" key="5">
    <source>
        <dbReference type="EMBL" id="CAJ1965255.1"/>
    </source>
</evidence>
<keyword evidence="2" id="KW-0378">Hydrolase</keyword>
<dbReference type="GO" id="GO:0016042">
    <property type="term" value="P:lipid catabolic process"/>
    <property type="evidence" value="ECO:0007669"/>
    <property type="project" value="UniProtKB-KW"/>
</dbReference>
<dbReference type="Gene3D" id="3.40.50.1820">
    <property type="entry name" value="alpha/beta hydrolase"/>
    <property type="match status" value="1"/>
</dbReference>
<keyword evidence="6" id="KW-1185">Reference proteome</keyword>
<reference evidence="5" key="1">
    <citation type="submission" date="2023-08" db="EMBL/GenBank/DDBJ databases">
        <authorList>
            <person name="Audoor S."/>
            <person name="Bilcke G."/>
        </authorList>
    </citation>
    <scope>NUCLEOTIDE SEQUENCE</scope>
</reference>
<sequence length="412" mass="45990">MVATSLIQRLLWVCQYPGFSKSLLGPYENVGVIQGRIPSSAACQVFYPAAADSTSNKSLPYFRPRAVQGLAEYSGMDPNLFQFLSWKRHPCQVHAPPAVGEFPVVLFSHGLGGCLEMYTDICQQVASSGMIVVALEHEDGSGCFAETADGQEIRYKSPSSKEPYSRNKVVNFRKDFLEHRAREVTRTMEFFLGGWKDEKNLDMSSNGVYETTTDVWKQVLEKVDTKKGVALFGHSFGGASMVYTMQREGQDQTKVLDGVNSVTMLDPWAFALDKKLIEKGSQSSVPYLSVLSEGWVTNPETEQVLELHVDNPDNLYYMPHSRHASFSDSPWWLPRVITRRFGLRGKKEARHETIAASAKACINHMKASIKCYQKGGSITEMDTSGLAPLLPFPYSTTELKLPRAQQLSSQKM</sequence>
<dbReference type="PANTHER" id="PTHR10272">
    <property type="entry name" value="PLATELET-ACTIVATING FACTOR ACETYLHYDROLASE"/>
    <property type="match status" value="1"/>
</dbReference>
<evidence type="ECO:0000256" key="1">
    <source>
        <dbReference type="ARBA" id="ARBA00013201"/>
    </source>
</evidence>
<dbReference type="SUPFAM" id="SSF53474">
    <property type="entry name" value="alpha/beta-Hydrolases"/>
    <property type="match status" value="1"/>
</dbReference>
<dbReference type="PANTHER" id="PTHR10272:SF0">
    <property type="entry name" value="PLATELET-ACTIVATING FACTOR ACETYLHYDROLASE"/>
    <property type="match status" value="1"/>
</dbReference>
<dbReference type="Pfam" id="PF03403">
    <property type="entry name" value="PAF-AH_p_II"/>
    <property type="match status" value="1"/>
</dbReference>
<organism evidence="5 6">
    <name type="scientific">Cylindrotheca closterium</name>
    <dbReference type="NCBI Taxonomy" id="2856"/>
    <lineage>
        <taxon>Eukaryota</taxon>
        <taxon>Sar</taxon>
        <taxon>Stramenopiles</taxon>
        <taxon>Ochrophyta</taxon>
        <taxon>Bacillariophyta</taxon>
        <taxon>Bacillariophyceae</taxon>
        <taxon>Bacillariophycidae</taxon>
        <taxon>Bacillariales</taxon>
        <taxon>Bacillariaceae</taxon>
        <taxon>Cylindrotheca</taxon>
    </lineage>
</organism>
<comment type="caution">
    <text evidence="5">The sequence shown here is derived from an EMBL/GenBank/DDBJ whole genome shotgun (WGS) entry which is preliminary data.</text>
</comment>
<evidence type="ECO:0000256" key="3">
    <source>
        <dbReference type="ARBA" id="ARBA00022963"/>
    </source>
</evidence>
<evidence type="ECO:0000256" key="4">
    <source>
        <dbReference type="ARBA" id="ARBA00023098"/>
    </source>
</evidence>
<dbReference type="EC" id="3.1.1.47" evidence="1"/>
<keyword evidence="4" id="KW-0443">Lipid metabolism</keyword>
<dbReference type="InterPro" id="IPR029058">
    <property type="entry name" value="AB_hydrolase_fold"/>
</dbReference>
<dbReference type="Proteomes" id="UP001295423">
    <property type="component" value="Unassembled WGS sequence"/>
</dbReference>